<keyword evidence="3" id="KW-1185">Reference proteome</keyword>
<gene>
    <name evidence="2" type="ORF">AFUS01_LOCUS40114</name>
</gene>
<name>A0A8J2LFN6_9HEXA</name>
<feature type="non-terminal residue" evidence="2">
    <location>
        <position position="109"/>
    </location>
</feature>
<evidence type="ECO:0000313" key="3">
    <source>
        <dbReference type="Proteomes" id="UP000708208"/>
    </source>
</evidence>
<dbReference type="Proteomes" id="UP000708208">
    <property type="component" value="Unassembled WGS sequence"/>
</dbReference>
<accession>A0A8J2LFN6</accession>
<evidence type="ECO:0000313" key="2">
    <source>
        <dbReference type="EMBL" id="CAG7830302.1"/>
    </source>
</evidence>
<dbReference type="EMBL" id="CAJVCH010555217">
    <property type="protein sequence ID" value="CAG7830302.1"/>
    <property type="molecule type" value="Genomic_DNA"/>
</dbReference>
<reference evidence="2" key="1">
    <citation type="submission" date="2021-06" db="EMBL/GenBank/DDBJ databases">
        <authorList>
            <person name="Hodson N. C."/>
            <person name="Mongue J. A."/>
            <person name="Jaron S. K."/>
        </authorList>
    </citation>
    <scope>NUCLEOTIDE SEQUENCE</scope>
</reference>
<organism evidence="2 3">
    <name type="scientific">Allacma fusca</name>
    <dbReference type="NCBI Taxonomy" id="39272"/>
    <lineage>
        <taxon>Eukaryota</taxon>
        <taxon>Metazoa</taxon>
        <taxon>Ecdysozoa</taxon>
        <taxon>Arthropoda</taxon>
        <taxon>Hexapoda</taxon>
        <taxon>Collembola</taxon>
        <taxon>Symphypleona</taxon>
        <taxon>Sminthuridae</taxon>
        <taxon>Allacma</taxon>
    </lineage>
</organism>
<feature type="non-terminal residue" evidence="2">
    <location>
        <position position="1"/>
    </location>
</feature>
<dbReference type="AlphaFoldDB" id="A0A8J2LFN6"/>
<feature type="compositionally biased region" description="Acidic residues" evidence="1">
    <location>
        <begin position="47"/>
        <end position="60"/>
    </location>
</feature>
<evidence type="ECO:0000256" key="1">
    <source>
        <dbReference type="SAM" id="MobiDB-lite"/>
    </source>
</evidence>
<feature type="compositionally biased region" description="Basic and acidic residues" evidence="1">
    <location>
        <begin position="94"/>
        <end position="109"/>
    </location>
</feature>
<dbReference type="OrthoDB" id="10256829at2759"/>
<protein>
    <submittedName>
        <fullName evidence="2">Uncharacterized protein</fullName>
    </submittedName>
</protein>
<feature type="region of interest" description="Disordered" evidence="1">
    <location>
        <begin position="16"/>
        <end position="109"/>
    </location>
</feature>
<comment type="caution">
    <text evidence="2">The sequence shown here is derived from an EMBL/GenBank/DDBJ whole genome shotgun (WGS) entry which is preliminary data.</text>
</comment>
<sequence length="109" mass="12379">CALHWMLSHSLNATLRDDEERDQPQYNKGYLRAKRETGKQRSLLNDSDYEEIEKDEDLQDYESNPASQLGGAPSDLAALKDGRIENLPSDAEVQNDKEHYDPTGGKSER</sequence>
<proteinExistence type="predicted"/>